<dbReference type="RefSeq" id="XP_056074268.1">
    <property type="nucleotide sequence ID" value="XM_056210795.1"/>
</dbReference>
<evidence type="ECO:0000313" key="2">
    <source>
        <dbReference type="Proteomes" id="UP001140513"/>
    </source>
</evidence>
<dbReference type="AlphaFoldDB" id="A0A9W8XRU8"/>
<protein>
    <recommendedName>
        <fullName evidence="3">Transglycosylase SLT domain-containing protein</fullName>
    </recommendedName>
</protein>
<organism evidence="1 2">
    <name type="scientific">Didymosphaeria variabile</name>
    <dbReference type="NCBI Taxonomy" id="1932322"/>
    <lineage>
        <taxon>Eukaryota</taxon>
        <taxon>Fungi</taxon>
        <taxon>Dikarya</taxon>
        <taxon>Ascomycota</taxon>
        <taxon>Pezizomycotina</taxon>
        <taxon>Dothideomycetes</taxon>
        <taxon>Pleosporomycetidae</taxon>
        <taxon>Pleosporales</taxon>
        <taxon>Massarineae</taxon>
        <taxon>Didymosphaeriaceae</taxon>
        <taxon>Didymosphaeria</taxon>
    </lineage>
</organism>
<dbReference type="OrthoDB" id="1193027at2759"/>
<dbReference type="Proteomes" id="UP001140513">
    <property type="component" value="Unassembled WGS sequence"/>
</dbReference>
<comment type="caution">
    <text evidence="1">The sequence shown here is derived from an EMBL/GenBank/DDBJ whole genome shotgun (WGS) entry which is preliminary data.</text>
</comment>
<dbReference type="EMBL" id="JAPEUX010000002">
    <property type="protein sequence ID" value="KAJ4357409.1"/>
    <property type="molecule type" value="Genomic_DNA"/>
</dbReference>
<keyword evidence="2" id="KW-1185">Reference proteome</keyword>
<gene>
    <name evidence="1" type="ORF">N0V89_001984</name>
</gene>
<sequence>MRSSQYIPFFLPFSLAWPFQKHQGYGTSSSQLHKNLQDAWYTEYSKDSENEVTTLPAKKGPAAPHDPANVYSCAGPKAKDFPGKDDWLTFDQIWEINEAVIETANGGNDYNDYLQTAIKEVAFDSKVDARLILAIIMQESSGNVSIHCTEGTACGLMQHRGSARFDPSSPRTSIKAMIEDGTYGTPSVPGFLSYFNCDASSPSELTWINTQLINGNPYAAAYVYNTGHIDNEDLSTDRGKSNYYAHDVLSRLQGWNGWKAGCEQSRKCNGLGFQERSCW</sequence>
<proteinExistence type="predicted"/>
<evidence type="ECO:0008006" key="3">
    <source>
        <dbReference type="Google" id="ProtNLM"/>
    </source>
</evidence>
<dbReference type="SUPFAM" id="SSF53955">
    <property type="entry name" value="Lysozyme-like"/>
    <property type="match status" value="1"/>
</dbReference>
<dbReference type="Gene3D" id="1.10.530.10">
    <property type="match status" value="1"/>
</dbReference>
<reference evidence="1" key="1">
    <citation type="submission" date="2022-10" db="EMBL/GenBank/DDBJ databases">
        <title>Tapping the CABI collections for fungal endophytes: first genome assemblies for Collariella, Neodidymelliopsis, Ascochyta clinopodiicola, Didymella pomorum, Didymosphaeria variabile, Neocosmospora piperis and Neocucurbitaria cava.</title>
        <authorList>
            <person name="Hill R."/>
        </authorList>
    </citation>
    <scope>NUCLEOTIDE SEQUENCE</scope>
    <source>
        <strain evidence="1">IMI 356815</strain>
    </source>
</reference>
<dbReference type="InterPro" id="IPR023346">
    <property type="entry name" value="Lysozyme-like_dom_sf"/>
</dbReference>
<accession>A0A9W8XRU8</accession>
<name>A0A9W8XRU8_9PLEO</name>
<dbReference type="GeneID" id="80905514"/>
<evidence type="ECO:0000313" key="1">
    <source>
        <dbReference type="EMBL" id="KAJ4357409.1"/>
    </source>
</evidence>